<comment type="caution">
    <text evidence="4">The sequence shown here is derived from an EMBL/GenBank/DDBJ whole genome shotgun (WGS) entry which is preliminary data.</text>
</comment>
<dbReference type="InterPro" id="IPR021416">
    <property type="entry name" value="DUF3048_N"/>
</dbReference>
<evidence type="ECO:0000259" key="2">
    <source>
        <dbReference type="Pfam" id="PF11258"/>
    </source>
</evidence>
<gene>
    <name evidence="4" type="ORF">H8K20_09690</name>
</gene>
<dbReference type="OrthoDB" id="9779102at2"/>
<dbReference type="Gene3D" id="3.50.90.10">
    <property type="entry name" value="YerB-like"/>
    <property type="match status" value="1"/>
</dbReference>
<dbReference type="Pfam" id="PF17479">
    <property type="entry name" value="DUF3048_C"/>
    <property type="match status" value="1"/>
</dbReference>
<evidence type="ECO:0000313" key="5">
    <source>
        <dbReference type="Proteomes" id="UP000597668"/>
    </source>
</evidence>
<feature type="domain" description="DUF3048" evidence="2">
    <location>
        <begin position="56"/>
        <end position="204"/>
    </location>
</feature>
<accession>A0A8J6LUF6</accession>
<evidence type="ECO:0000259" key="3">
    <source>
        <dbReference type="Pfam" id="PF17479"/>
    </source>
</evidence>
<keyword evidence="5" id="KW-1185">Reference proteome</keyword>
<dbReference type="InterPro" id="IPR035328">
    <property type="entry name" value="DUF3048_C"/>
</dbReference>
<dbReference type="PROSITE" id="PS51257">
    <property type="entry name" value="PROKAR_LIPOPROTEIN"/>
    <property type="match status" value="1"/>
</dbReference>
<evidence type="ECO:0000313" key="4">
    <source>
        <dbReference type="EMBL" id="MBC3516664.1"/>
    </source>
</evidence>
<dbReference type="EMBL" id="JACOGI010000002">
    <property type="protein sequence ID" value="MBC3516664.1"/>
    <property type="molecule type" value="Genomic_DNA"/>
</dbReference>
<organism evidence="4 5">
    <name type="scientific">Neobittarella massiliensis</name>
    <name type="common">ex Bilen et al. 2018</name>
    <dbReference type="NCBI Taxonomy" id="2041842"/>
    <lineage>
        <taxon>Bacteria</taxon>
        <taxon>Bacillati</taxon>
        <taxon>Bacillota</taxon>
        <taxon>Clostridia</taxon>
        <taxon>Eubacteriales</taxon>
        <taxon>Oscillospiraceae</taxon>
        <taxon>Neobittarella (ex Bilen et al. 2018)</taxon>
    </lineage>
</organism>
<proteinExistence type="predicted"/>
<dbReference type="Proteomes" id="UP000597668">
    <property type="component" value="Unassembled WGS sequence"/>
</dbReference>
<dbReference type="InterPro" id="IPR023158">
    <property type="entry name" value="YerB-like_sf"/>
</dbReference>
<dbReference type="RefSeq" id="WP_105205011.1">
    <property type="nucleotide sequence ID" value="NZ_JACOGI010000002.1"/>
</dbReference>
<feature type="domain" description="DUF3048" evidence="3">
    <location>
        <begin position="237"/>
        <end position="344"/>
    </location>
</feature>
<sequence>MREQRHRRAAARILALCLCAGMALAAFAGCGKKDDKKTAKSQSSSAPAKTMYINPLTGTETEDSYVTQNRPVAVMINNIKAALPQYGIGSADILYEVVAEGGITRMLALYTDYRAVPKIGSVRSARPYYIALAQGHGATLIHYGTSWQADDLLYENGIETVDGMALSETAFFFDEERWESGYNREHCSFTGSDYITAGLQAKDISLAGTPRTAFHFYGAKENVSPFSYGKAAEVTFSFSGYADDRLVYDTQTDTYQKYEYGQPQVDQASGATLAFTNAFILFDNIYVISDEGHMGCDLEAGTGYYFTGGAYKPISWKKGGLDDALTLYEEDGSELKVRPGQSYIAIVGENMRDALQVTPGQQAQGDTSSTSQQ</sequence>
<dbReference type="AlphaFoldDB" id="A0A8J6LUF6"/>
<feature type="signal peptide" evidence="1">
    <location>
        <begin position="1"/>
        <end position="28"/>
    </location>
</feature>
<dbReference type="Pfam" id="PF11258">
    <property type="entry name" value="DUF3048"/>
    <property type="match status" value="1"/>
</dbReference>
<feature type="chain" id="PRO_5038381251" evidence="1">
    <location>
        <begin position="29"/>
        <end position="373"/>
    </location>
</feature>
<name>A0A8J6LUF6_9FIRM</name>
<protein>
    <submittedName>
        <fullName evidence="4">DUF3048 domain-containing protein</fullName>
    </submittedName>
</protein>
<dbReference type="SUPFAM" id="SSF159774">
    <property type="entry name" value="YerB-like"/>
    <property type="match status" value="1"/>
</dbReference>
<keyword evidence="1" id="KW-0732">Signal</keyword>
<evidence type="ECO:0000256" key="1">
    <source>
        <dbReference type="SAM" id="SignalP"/>
    </source>
</evidence>
<reference evidence="4" key="1">
    <citation type="submission" date="2020-08" db="EMBL/GenBank/DDBJ databases">
        <authorList>
            <person name="Liu C."/>
            <person name="Sun Q."/>
        </authorList>
    </citation>
    <scope>NUCLEOTIDE SEQUENCE</scope>
    <source>
        <strain evidence="4">NSJ-65</strain>
    </source>
</reference>